<dbReference type="GO" id="GO:0006355">
    <property type="term" value="P:regulation of DNA-templated transcription"/>
    <property type="evidence" value="ECO:0007669"/>
    <property type="project" value="InterPro"/>
</dbReference>
<dbReference type="PROSITE" id="PS51372">
    <property type="entry name" value="PRD_2"/>
    <property type="match status" value="2"/>
</dbReference>
<dbReference type="Gene3D" id="1.10.1790.10">
    <property type="entry name" value="PRD domain"/>
    <property type="match status" value="2"/>
</dbReference>
<feature type="domain" description="PRD" evidence="2">
    <location>
        <begin position="65"/>
        <end position="170"/>
    </location>
</feature>
<name>A0A9D1KEI1_9FIRM</name>
<proteinExistence type="predicted"/>
<dbReference type="InterPro" id="IPR036650">
    <property type="entry name" value="CAT_RNA-bd_dom_sf"/>
</dbReference>
<dbReference type="Proteomes" id="UP000886860">
    <property type="component" value="Unassembled WGS sequence"/>
</dbReference>
<feature type="domain" description="PRD" evidence="2">
    <location>
        <begin position="171"/>
        <end position="276"/>
    </location>
</feature>
<protein>
    <submittedName>
        <fullName evidence="3">PRD domain-containing protein</fullName>
    </submittedName>
</protein>
<evidence type="ECO:0000256" key="1">
    <source>
        <dbReference type="ARBA" id="ARBA00022737"/>
    </source>
</evidence>
<dbReference type="Gene3D" id="2.30.24.10">
    <property type="entry name" value="CAT RNA-binding domain"/>
    <property type="match status" value="1"/>
</dbReference>
<dbReference type="PANTHER" id="PTHR30185">
    <property type="entry name" value="CRYPTIC BETA-GLUCOSIDE BGL OPERON ANTITERMINATOR"/>
    <property type="match status" value="1"/>
</dbReference>
<evidence type="ECO:0000313" key="3">
    <source>
        <dbReference type="EMBL" id="HIT40869.1"/>
    </source>
</evidence>
<comment type="caution">
    <text evidence="3">The sequence shown here is derived from an EMBL/GenBank/DDBJ whole genome shotgun (WGS) entry which is preliminary data.</text>
</comment>
<dbReference type="Pfam" id="PF00874">
    <property type="entry name" value="PRD"/>
    <property type="match status" value="2"/>
</dbReference>
<dbReference type="AlphaFoldDB" id="A0A9D1KEI1"/>
<dbReference type="GO" id="GO:0003723">
    <property type="term" value="F:RNA binding"/>
    <property type="evidence" value="ECO:0007669"/>
    <property type="project" value="InterPro"/>
</dbReference>
<reference evidence="3" key="1">
    <citation type="submission" date="2020-10" db="EMBL/GenBank/DDBJ databases">
        <authorList>
            <person name="Gilroy R."/>
        </authorList>
    </citation>
    <scope>NUCLEOTIDE SEQUENCE</scope>
    <source>
        <strain evidence="3">CHK123-3438</strain>
    </source>
</reference>
<dbReference type="EMBL" id="DVKS01000037">
    <property type="protein sequence ID" value="HIT40869.1"/>
    <property type="molecule type" value="Genomic_DNA"/>
</dbReference>
<dbReference type="SMART" id="SM01061">
    <property type="entry name" value="CAT_RBD"/>
    <property type="match status" value="1"/>
</dbReference>
<dbReference type="SUPFAM" id="SSF63520">
    <property type="entry name" value="PTS-regulatory domain, PRD"/>
    <property type="match status" value="2"/>
</dbReference>
<organism evidence="3 4">
    <name type="scientific">Candidatus Caccovicinus merdipullorum</name>
    <dbReference type="NCBI Taxonomy" id="2840724"/>
    <lineage>
        <taxon>Bacteria</taxon>
        <taxon>Bacillati</taxon>
        <taxon>Bacillota</taxon>
        <taxon>Clostridia</taxon>
        <taxon>Eubacteriales</taxon>
        <taxon>Candidatus Caccovicinus</taxon>
    </lineage>
</organism>
<evidence type="ECO:0000259" key="2">
    <source>
        <dbReference type="PROSITE" id="PS51372"/>
    </source>
</evidence>
<dbReference type="InterPro" id="IPR004341">
    <property type="entry name" value="CAT_RNA-bd_dom"/>
</dbReference>
<dbReference type="InterPro" id="IPR036634">
    <property type="entry name" value="PRD_sf"/>
</dbReference>
<dbReference type="SUPFAM" id="SSF50151">
    <property type="entry name" value="SacY-like RNA-binding domain"/>
    <property type="match status" value="1"/>
</dbReference>
<dbReference type="NCBIfam" id="NF046042">
    <property type="entry name" value="LicT"/>
    <property type="match status" value="1"/>
</dbReference>
<evidence type="ECO:0000313" key="4">
    <source>
        <dbReference type="Proteomes" id="UP000886860"/>
    </source>
</evidence>
<gene>
    <name evidence="3" type="ORF">IAB60_02030</name>
</gene>
<dbReference type="InterPro" id="IPR011608">
    <property type="entry name" value="PRD"/>
</dbReference>
<dbReference type="PANTHER" id="PTHR30185:SF15">
    <property type="entry name" value="CRYPTIC BETA-GLUCOSIDE BGL OPERON ANTITERMINATOR"/>
    <property type="match status" value="1"/>
</dbReference>
<dbReference type="Pfam" id="PF03123">
    <property type="entry name" value="CAT_RBD"/>
    <property type="match status" value="1"/>
</dbReference>
<keyword evidence="1" id="KW-0677">Repeat</keyword>
<sequence length="276" mass="32098">MKISKLINNNIVSSVDENGREIIIMGRGIGFKAREGMDIPDERIEKVFRLEGEDVLGRFKDLLARMPLEYIEISDEIINYGKKVLNKPLNQNIYITLMDHINFAVERFHQNMMFPNPLIREVQNFYREEYLIGEYAVALIQKKLGIQFPVDEAVSIALHIVNAEYNTAMRDTINITKLIQQVVGIVAEYFNFEPDETSLNYARFITHLKFLAQRIYSKELLNSDTKELSAMISKVYPEEYICGQKIQHFIQKNYGHEVTGEEVAYLAVHIRRMRAV</sequence>
<accession>A0A9D1KEI1</accession>
<reference evidence="3" key="2">
    <citation type="journal article" date="2021" name="PeerJ">
        <title>Extensive microbial diversity within the chicken gut microbiome revealed by metagenomics and culture.</title>
        <authorList>
            <person name="Gilroy R."/>
            <person name="Ravi A."/>
            <person name="Getino M."/>
            <person name="Pursley I."/>
            <person name="Horton D.L."/>
            <person name="Alikhan N.F."/>
            <person name="Baker D."/>
            <person name="Gharbi K."/>
            <person name="Hall N."/>
            <person name="Watson M."/>
            <person name="Adriaenssens E.M."/>
            <person name="Foster-Nyarko E."/>
            <person name="Jarju S."/>
            <person name="Secka A."/>
            <person name="Antonio M."/>
            <person name="Oren A."/>
            <person name="Chaudhuri R.R."/>
            <person name="La Ragione R."/>
            <person name="Hildebrand F."/>
            <person name="Pallen M.J."/>
        </authorList>
    </citation>
    <scope>NUCLEOTIDE SEQUENCE</scope>
    <source>
        <strain evidence="3">CHK123-3438</strain>
    </source>
</reference>
<dbReference type="InterPro" id="IPR050661">
    <property type="entry name" value="BglG_antiterminators"/>
</dbReference>